<accession>A0A9K3JM22</accession>
<sequence length="59" mass="6469">MVVVYAHTPSHVRYVGSAALRACLLCYSAQWVHPVDTIIIGLFYLHRIISGSQVNQGGV</sequence>
<evidence type="ECO:0000313" key="2">
    <source>
        <dbReference type="Proteomes" id="UP000215914"/>
    </source>
</evidence>
<proteinExistence type="predicted"/>
<protein>
    <submittedName>
        <fullName evidence="1">Uncharacterized protein</fullName>
    </submittedName>
</protein>
<keyword evidence="2" id="KW-1185">Reference proteome</keyword>
<reference evidence="1" key="2">
    <citation type="submission" date="2020-06" db="EMBL/GenBank/DDBJ databases">
        <title>Helianthus annuus Genome sequencing and assembly Release 2.</title>
        <authorList>
            <person name="Gouzy J."/>
            <person name="Langlade N."/>
            <person name="Munos S."/>
        </authorList>
    </citation>
    <scope>NUCLEOTIDE SEQUENCE</scope>
    <source>
        <tissue evidence="1">Leaves</tissue>
    </source>
</reference>
<dbReference type="Proteomes" id="UP000215914">
    <property type="component" value="Unassembled WGS sequence"/>
</dbReference>
<organism evidence="1 2">
    <name type="scientific">Helianthus annuus</name>
    <name type="common">Common sunflower</name>
    <dbReference type="NCBI Taxonomy" id="4232"/>
    <lineage>
        <taxon>Eukaryota</taxon>
        <taxon>Viridiplantae</taxon>
        <taxon>Streptophyta</taxon>
        <taxon>Embryophyta</taxon>
        <taxon>Tracheophyta</taxon>
        <taxon>Spermatophyta</taxon>
        <taxon>Magnoliopsida</taxon>
        <taxon>eudicotyledons</taxon>
        <taxon>Gunneridae</taxon>
        <taxon>Pentapetalae</taxon>
        <taxon>asterids</taxon>
        <taxon>campanulids</taxon>
        <taxon>Asterales</taxon>
        <taxon>Asteraceae</taxon>
        <taxon>Asteroideae</taxon>
        <taxon>Heliantheae alliance</taxon>
        <taxon>Heliantheae</taxon>
        <taxon>Helianthus</taxon>
    </lineage>
</organism>
<dbReference type="Gramene" id="mRNA:HanXRQr2_Chr02g0047041">
    <property type="protein sequence ID" value="mRNA:HanXRQr2_Chr02g0047041"/>
    <property type="gene ID" value="HanXRQr2_Chr02g0047041"/>
</dbReference>
<gene>
    <name evidence="1" type="ORF">HanXRQr2_Chr02g0047041</name>
</gene>
<dbReference type="AlphaFoldDB" id="A0A9K3JM22"/>
<comment type="caution">
    <text evidence="1">The sequence shown here is derived from an EMBL/GenBank/DDBJ whole genome shotgun (WGS) entry which is preliminary data.</text>
</comment>
<dbReference type="EMBL" id="MNCJ02000317">
    <property type="protein sequence ID" value="KAF5816925.1"/>
    <property type="molecule type" value="Genomic_DNA"/>
</dbReference>
<reference evidence="1" key="1">
    <citation type="journal article" date="2017" name="Nature">
        <title>The sunflower genome provides insights into oil metabolism, flowering and Asterid evolution.</title>
        <authorList>
            <person name="Badouin H."/>
            <person name="Gouzy J."/>
            <person name="Grassa C.J."/>
            <person name="Murat F."/>
            <person name="Staton S.E."/>
            <person name="Cottret L."/>
            <person name="Lelandais-Briere C."/>
            <person name="Owens G.L."/>
            <person name="Carrere S."/>
            <person name="Mayjonade B."/>
            <person name="Legrand L."/>
            <person name="Gill N."/>
            <person name="Kane N.C."/>
            <person name="Bowers J.E."/>
            <person name="Hubner S."/>
            <person name="Bellec A."/>
            <person name="Berard A."/>
            <person name="Berges H."/>
            <person name="Blanchet N."/>
            <person name="Boniface M.C."/>
            <person name="Brunel D."/>
            <person name="Catrice O."/>
            <person name="Chaidir N."/>
            <person name="Claudel C."/>
            <person name="Donnadieu C."/>
            <person name="Faraut T."/>
            <person name="Fievet G."/>
            <person name="Helmstetter N."/>
            <person name="King M."/>
            <person name="Knapp S.J."/>
            <person name="Lai Z."/>
            <person name="Le Paslier M.C."/>
            <person name="Lippi Y."/>
            <person name="Lorenzon L."/>
            <person name="Mandel J.R."/>
            <person name="Marage G."/>
            <person name="Marchand G."/>
            <person name="Marquand E."/>
            <person name="Bret-Mestries E."/>
            <person name="Morien E."/>
            <person name="Nambeesan S."/>
            <person name="Nguyen T."/>
            <person name="Pegot-Espagnet P."/>
            <person name="Pouilly N."/>
            <person name="Raftis F."/>
            <person name="Sallet E."/>
            <person name="Schiex T."/>
            <person name="Thomas J."/>
            <person name="Vandecasteele C."/>
            <person name="Vares D."/>
            <person name="Vear F."/>
            <person name="Vautrin S."/>
            <person name="Crespi M."/>
            <person name="Mangin B."/>
            <person name="Burke J.M."/>
            <person name="Salse J."/>
            <person name="Munos S."/>
            <person name="Vincourt P."/>
            <person name="Rieseberg L.H."/>
            <person name="Langlade N.B."/>
        </authorList>
    </citation>
    <scope>NUCLEOTIDE SEQUENCE</scope>
    <source>
        <tissue evidence="1">Leaves</tissue>
    </source>
</reference>
<evidence type="ECO:0000313" key="1">
    <source>
        <dbReference type="EMBL" id="KAF5816925.1"/>
    </source>
</evidence>
<name>A0A9K3JM22_HELAN</name>